<evidence type="ECO:0000256" key="1">
    <source>
        <dbReference type="ARBA" id="ARBA00005254"/>
    </source>
</evidence>
<evidence type="ECO:0000256" key="2">
    <source>
        <dbReference type="RuleBase" id="RU003707"/>
    </source>
</evidence>
<comment type="caution">
    <text evidence="3">The sequence shown here is derived from an EMBL/GenBank/DDBJ whole genome shotgun (WGS) entry which is preliminary data.</text>
</comment>
<dbReference type="InterPro" id="IPR018376">
    <property type="entry name" value="Enoyl-CoA_hyd/isom_CS"/>
</dbReference>
<dbReference type="Gene3D" id="3.90.226.10">
    <property type="entry name" value="2-enoyl-CoA Hydratase, Chain A, domain 1"/>
    <property type="match status" value="1"/>
</dbReference>
<dbReference type="SUPFAM" id="SSF52096">
    <property type="entry name" value="ClpP/crotonase"/>
    <property type="match status" value="1"/>
</dbReference>
<dbReference type="AlphaFoldDB" id="A0ABD6FK34"/>
<protein>
    <submittedName>
        <fullName evidence="3">Enoyl-CoA hydratase/isomerase family protein</fullName>
    </submittedName>
</protein>
<dbReference type="GO" id="GO:0003824">
    <property type="term" value="F:catalytic activity"/>
    <property type="evidence" value="ECO:0007669"/>
    <property type="project" value="UniProtKB-ARBA"/>
</dbReference>
<name>A0ABD6FK34_9PSEU</name>
<reference evidence="3 4" key="1">
    <citation type="journal article" date="2021" name="BMC Genomics">
        <title>Genome-resolved metagenome and metatranscriptome analyses of thermophilic composting reveal key bacterial players and their metabolic interactions.</title>
        <authorList>
            <person name="Braga L.P.P."/>
            <person name="Pereira R.V."/>
            <person name="Martins L.F."/>
            <person name="Moura L.M.S."/>
            <person name="Sanchez F.B."/>
            <person name="Patane J.S.L."/>
            <person name="da Silva A.M."/>
            <person name="Setubal J.C."/>
        </authorList>
    </citation>
    <scope>NUCLEOTIDE SEQUENCE [LARGE SCALE GENOMIC DNA]</scope>
    <source>
        <strain evidence="3">ZC4RG45</strain>
    </source>
</reference>
<dbReference type="InterPro" id="IPR001753">
    <property type="entry name" value="Enoyl-CoA_hydra/iso"/>
</dbReference>
<sequence length="127" mass="12903">MRLELDGGIATVTLDRPPRNALSLALIDQLVAALRQCGRDPEVRAVILTGAGDMFCAGVDLLDGAASIRTLVDDDGGDRPGYLEPAGRVTAVIDQLPVPVVAAINGDAAGGGATIPLAADLRFAAEG</sequence>
<dbReference type="CDD" id="cd06558">
    <property type="entry name" value="crotonase-like"/>
    <property type="match status" value="1"/>
</dbReference>
<dbReference type="Pfam" id="PF00378">
    <property type="entry name" value="ECH_1"/>
    <property type="match status" value="1"/>
</dbReference>
<proteinExistence type="inferred from homology"/>
<dbReference type="PANTHER" id="PTHR43802:SF1">
    <property type="entry name" value="IP11341P-RELATED"/>
    <property type="match status" value="1"/>
</dbReference>
<evidence type="ECO:0000313" key="4">
    <source>
        <dbReference type="Proteomes" id="UP000249324"/>
    </source>
</evidence>
<comment type="similarity">
    <text evidence="1 2">Belongs to the enoyl-CoA hydratase/isomerase family.</text>
</comment>
<accession>A0ABD6FK34</accession>
<dbReference type="EMBL" id="QGUI02000419">
    <property type="protein sequence ID" value="MFO7194294.1"/>
    <property type="molecule type" value="Genomic_DNA"/>
</dbReference>
<gene>
    <name evidence="3" type="ORF">DIU77_018810</name>
</gene>
<dbReference type="PANTHER" id="PTHR43802">
    <property type="entry name" value="ENOYL-COA HYDRATASE"/>
    <property type="match status" value="1"/>
</dbReference>
<organism evidence="3 4">
    <name type="scientific">Thermocrispum agreste</name>
    <dbReference type="NCBI Taxonomy" id="37925"/>
    <lineage>
        <taxon>Bacteria</taxon>
        <taxon>Bacillati</taxon>
        <taxon>Actinomycetota</taxon>
        <taxon>Actinomycetes</taxon>
        <taxon>Pseudonocardiales</taxon>
        <taxon>Pseudonocardiaceae</taxon>
        <taxon>Thermocrispum</taxon>
    </lineage>
</organism>
<dbReference type="PROSITE" id="PS00166">
    <property type="entry name" value="ENOYL_COA_HYDRATASE"/>
    <property type="match status" value="1"/>
</dbReference>
<dbReference type="Proteomes" id="UP000249324">
    <property type="component" value="Unassembled WGS sequence"/>
</dbReference>
<dbReference type="InterPro" id="IPR029045">
    <property type="entry name" value="ClpP/crotonase-like_dom_sf"/>
</dbReference>
<evidence type="ECO:0000313" key="3">
    <source>
        <dbReference type="EMBL" id="MFO7194294.1"/>
    </source>
</evidence>
<feature type="non-terminal residue" evidence="3">
    <location>
        <position position="127"/>
    </location>
</feature>